<evidence type="ECO:0000313" key="1">
    <source>
        <dbReference type="EMBL" id="KAK6786204.1"/>
    </source>
</evidence>
<sequence>MISTIIWNARGINTQGVIERLKNLKNIHYVSMIAILEPFSDNAHINMVKSMLSMDHAASNPNGKIWLFWTNDATCKVLETDE</sequence>
<protein>
    <submittedName>
        <fullName evidence="1">Uncharacterized protein</fullName>
    </submittedName>
</protein>
<name>A0AAN8YAV0_SOLBU</name>
<reference evidence="1 2" key="1">
    <citation type="submission" date="2024-02" db="EMBL/GenBank/DDBJ databases">
        <title>de novo genome assembly of Solanum bulbocastanum strain 11H21.</title>
        <authorList>
            <person name="Hosaka A.J."/>
        </authorList>
    </citation>
    <scope>NUCLEOTIDE SEQUENCE [LARGE SCALE GENOMIC DNA]</scope>
    <source>
        <tissue evidence="1">Young leaves</tissue>
    </source>
</reference>
<comment type="caution">
    <text evidence="1">The sequence shown here is derived from an EMBL/GenBank/DDBJ whole genome shotgun (WGS) entry which is preliminary data.</text>
</comment>
<keyword evidence="2" id="KW-1185">Reference proteome</keyword>
<dbReference type="AlphaFoldDB" id="A0AAN8YAV0"/>
<proteinExistence type="predicted"/>
<accession>A0AAN8YAV0</accession>
<gene>
    <name evidence="1" type="ORF">RDI58_014729</name>
</gene>
<organism evidence="1 2">
    <name type="scientific">Solanum bulbocastanum</name>
    <name type="common">Wild potato</name>
    <dbReference type="NCBI Taxonomy" id="147425"/>
    <lineage>
        <taxon>Eukaryota</taxon>
        <taxon>Viridiplantae</taxon>
        <taxon>Streptophyta</taxon>
        <taxon>Embryophyta</taxon>
        <taxon>Tracheophyta</taxon>
        <taxon>Spermatophyta</taxon>
        <taxon>Magnoliopsida</taxon>
        <taxon>eudicotyledons</taxon>
        <taxon>Gunneridae</taxon>
        <taxon>Pentapetalae</taxon>
        <taxon>asterids</taxon>
        <taxon>lamiids</taxon>
        <taxon>Solanales</taxon>
        <taxon>Solanaceae</taxon>
        <taxon>Solanoideae</taxon>
        <taxon>Solaneae</taxon>
        <taxon>Solanum</taxon>
    </lineage>
</organism>
<evidence type="ECO:0000313" key="2">
    <source>
        <dbReference type="Proteomes" id="UP001371456"/>
    </source>
</evidence>
<dbReference type="EMBL" id="JBANQN010000006">
    <property type="protein sequence ID" value="KAK6786204.1"/>
    <property type="molecule type" value="Genomic_DNA"/>
</dbReference>
<dbReference type="Proteomes" id="UP001371456">
    <property type="component" value="Unassembled WGS sequence"/>
</dbReference>